<dbReference type="OrthoDB" id="9785951at2"/>
<evidence type="ECO:0000313" key="7">
    <source>
        <dbReference type="Proteomes" id="UP000290191"/>
    </source>
</evidence>
<dbReference type="InterPro" id="IPR029052">
    <property type="entry name" value="Metallo-depent_PP-like"/>
</dbReference>
<protein>
    <recommendedName>
        <fullName evidence="4">Phosphoesterase</fullName>
        <ecNumber evidence="4">3.1.4.-</ecNumber>
    </recommendedName>
</protein>
<keyword evidence="3" id="KW-0378">Hydrolase</keyword>
<sequence length="172" mass="20342">MKIGILSDSHYKIDYTKEVINLLKEKGARYLIHAGDLCREENLKLLKESELTYVCVFGNNDSSLLGFSSTYNIKKEPYYFKIKDISFKLMHLPFYLVGDTDVVIFGHTHIFESEYKNKTLFINPGEVCAREKPLIESVLLEINENEYIIRYYSKETNKKNFKEKEIRYERKN</sequence>
<dbReference type="NCBIfam" id="TIGR00040">
    <property type="entry name" value="yfcE"/>
    <property type="match status" value="1"/>
</dbReference>
<evidence type="ECO:0000256" key="1">
    <source>
        <dbReference type="ARBA" id="ARBA00008950"/>
    </source>
</evidence>
<dbReference type="Gene3D" id="3.60.21.10">
    <property type="match status" value="1"/>
</dbReference>
<dbReference type="GO" id="GO:0046872">
    <property type="term" value="F:metal ion binding"/>
    <property type="evidence" value="ECO:0007669"/>
    <property type="project" value="UniProtKB-KW"/>
</dbReference>
<evidence type="ECO:0000256" key="4">
    <source>
        <dbReference type="RuleBase" id="RU362039"/>
    </source>
</evidence>
<evidence type="ECO:0000256" key="3">
    <source>
        <dbReference type="ARBA" id="ARBA00022801"/>
    </source>
</evidence>
<evidence type="ECO:0000259" key="5">
    <source>
        <dbReference type="Pfam" id="PF12850"/>
    </source>
</evidence>
<dbReference type="EMBL" id="PDKO01000009">
    <property type="protein sequence ID" value="RXJ62192.1"/>
    <property type="molecule type" value="Genomic_DNA"/>
</dbReference>
<dbReference type="PANTHER" id="PTHR43165:SF1">
    <property type="entry name" value="PHOSPHODIESTERASE MJ0936"/>
    <property type="match status" value="1"/>
</dbReference>
<dbReference type="STRING" id="877500.GCA_000935065_03324"/>
<gene>
    <name evidence="6" type="ORF">CRV06_10525</name>
</gene>
<reference evidence="6 7" key="1">
    <citation type="submission" date="2017-10" db="EMBL/GenBank/DDBJ databases">
        <title>Genomics of the genus Arcobacter.</title>
        <authorList>
            <person name="Perez-Cataluna A."/>
            <person name="Figueras M.J."/>
        </authorList>
    </citation>
    <scope>NUCLEOTIDE SEQUENCE [LARGE SCALE GENOMIC DNA]</scope>
    <source>
        <strain evidence="6 7">DSM 24636</strain>
    </source>
</reference>
<evidence type="ECO:0000313" key="6">
    <source>
        <dbReference type="EMBL" id="RXJ62192.1"/>
    </source>
</evidence>
<accession>A0A4Q0XXE5</accession>
<dbReference type="InterPro" id="IPR000979">
    <property type="entry name" value="Phosphodiesterase_MJ0936/Vps29"/>
</dbReference>
<comment type="caution">
    <text evidence="6">The sequence shown here is derived from an EMBL/GenBank/DDBJ whole genome shotgun (WGS) entry which is preliminary data.</text>
</comment>
<keyword evidence="7" id="KW-1185">Reference proteome</keyword>
<keyword evidence="2 4" id="KW-0479">Metal-binding</keyword>
<dbReference type="PANTHER" id="PTHR43165">
    <property type="entry name" value="METALLOPHOSPHOESTERASE"/>
    <property type="match status" value="1"/>
</dbReference>
<dbReference type="InterPro" id="IPR024654">
    <property type="entry name" value="Calcineurin-like_PHP_lpxH"/>
</dbReference>
<organism evidence="6 7">
    <name type="scientific">Halarcobacter anaerophilus</name>
    <dbReference type="NCBI Taxonomy" id="877500"/>
    <lineage>
        <taxon>Bacteria</taxon>
        <taxon>Pseudomonadati</taxon>
        <taxon>Campylobacterota</taxon>
        <taxon>Epsilonproteobacteria</taxon>
        <taxon>Campylobacterales</taxon>
        <taxon>Arcobacteraceae</taxon>
        <taxon>Halarcobacter</taxon>
    </lineage>
</organism>
<dbReference type="InterPro" id="IPR053193">
    <property type="entry name" value="MetalloPDE_YfcE-like"/>
</dbReference>
<evidence type="ECO:0000256" key="2">
    <source>
        <dbReference type="ARBA" id="ARBA00022723"/>
    </source>
</evidence>
<comment type="cofactor">
    <cofactor evidence="4">
        <name>a divalent metal cation</name>
        <dbReference type="ChEBI" id="CHEBI:60240"/>
    </cofactor>
</comment>
<dbReference type="EC" id="3.1.4.-" evidence="4"/>
<name>A0A4Q0XXE5_9BACT</name>
<comment type="similarity">
    <text evidence="1 4">Belongs to the metallophosphoesterase superfamily. YfcE family.</text>
</comment>
<dbReference type="PROSITE" id="PS01269">
    <property type="entry name" value="UPF0025"/>
    <property type="match status" value="1"/>
</dbReference>
<dbReference type="GO" id="GO:0016787">
    <property type="term" value="F:hydrolase activity"/>
    <property type="evidence" value="ECO:0007669"/>
    <property type="project" value="UniProtKB-UniRule"/>
</dbReference>
<proteinExistence type="inferred from homology"/>
<feature type="domain" description="Calcineurin-like phosphoesterase" evidence="5">
    <location>
        <begin position="1"/>
        <end position="144"/>
    </location>
</feature>
<dbReference type="AlphaFoldDB" id="A0A4Q0XXE5"/>
<dbReference type="RefSeq" id="WP_129082430.1">
    <property type="nucleotide sequence ID" value="NZ_CP041070.1"/>
</dbReference>
<dbReference type="InterPro" id="IPR020935">
    <property type="entry name" value="PdiEstase_YfcE_CS"/>
</dbReference>
<dbReference type="Pfam" id="PF12850">
    <property type="entry name" value="Metallophos_2"/>
    <property type="match status" value="1"/>
</dbReference>
<dbReference type="Proteomes" id="UP000290191">
    <property type="component" value="Unassembled WGS sequence"/>
</dbReference>
<dbReference type="SUPFAM" id="SSF56300">
    <property type="entry name" value="Metallo-dependent phosphatases"/>
    <property type="match status" value="1"/>
</dbReference>